<protein>
    <submittedName>
        <fullName evidence="1">Uncharacterized protein</fullName>
    </submittedName>
</protein>
<dbReference type="EMBL" id="JAEUBG010002048">
    <property type="protein sequence ID" value="KAH3685377.1"/>
    <property type="molecule type" value="Genomic_DNA"/>
</dbReference>
<keyword evidence="2" id="KW-1185">Reference proteome</keyword>
<dbReference type="Proteomes" id="UP000774326">
    <property type="component" value="Unassembled WGS sequence"/>
</dbReference>
<sequence>MIHTQSYQEFNQALQTQQDHAIRVTSLESMVCTCHEDPNHHEISKAIMEEYMRQNFHRYEVTKDTEGFTYEVLNKLEKDRALTAHKLSRAMPQATTKPQVKDSNSHYYYLSEDLKEKYENFESSDNSDNDSLYREIKKYKTFAKLNKTKMAKVKKVLMSLLPAFKRSKFTKAIDYESDSSEIVHLEDFGSNWSQTFKEMRSADWEHFKYLTKDQYFC</sequence>
<evidence type="ECO:0000313" key="1">
    <source>
        <dbReference type="EMBL" id="KAH3685377.1"/>
    </source>
</evidence>
<reference evidence="1" key="2">
    <citation type="submission" date="2021-01" db="EMBL/GenBank/DDBJ databases">
        <authorList>
            <person name="Schikora-Tamarit M.A."/>
        </authorList>
    </citation>
    <scope>NUCLEOTIDE SEQUENCE</scope>
    <source>
        <strain evidence="1">CBS2887</strain>
    </source>
</reference>
<gene>
    <name evidence="1" type="ORF">WICPIJ_003662</name>
</gene>
<name>A0A9P8Q993_WICPI</name>
<organism evidence="1 2">
    <name type="scientific">Wickerhamomyces pijperi</name>
    <name type="common">Yeast</name>
    <name type="synonym">Pichia pijperi</name>
    <dbReference type="NCBI Taxonomy" id="599730"/>
    <lineage>
        <taxon>Eukaryota</taxon>
        <taxon>Fungi</taxon>
        <taxon>Dikarya</taxon>
        <taxon>Ascomycota</taxon>
        <taxon>Saccharomycotina</taxon>
        <taxon>Saccharomycetes</taxon>
        <taxon>Phaffomycetales</taxon>
        <taxon>Wickerhamomycetaceae</taxon>
        <taxon>Wickerhamomyces</taxon>
    </lineage>
</organism>
<evidence type="ECO:0000313" key="2">
    <source>
        <dbReference type="Proteomes" id="UP000774326"/>
    </source>
</evidence>
<comment type="caution">
    <text evidence="1">The sequence shown here is derived from an EMBL/GenBank/DDBJ whole genome shotgun (WGS) entry which is preliminary data.</text>
</comment>
<proteinExistence type="predicted"/>
<accession>A0A9P8Q993</accession>
<reference evidence="1" key="1">
    <citation type="journal article" date="2021" name="Open Biol.">
        <title>Shared evolutionary footprints suggest mitochondrial oxidative damage underlies multiple complex I losses in fungi.</title>
        <authorList>
            <person name="Schikora-Tamarit M.A."/>
            <person name="Marcet-Houben M."/>
            <person name="Nosek J."/>
            <person name="Gabaldon T."/>
        </authorList>
    </citation>
    <scope>NUCLEOTIDE SEQUENCE</scope>
    <source>
        <strain evidence="1">CBS2887</strain>
    </source>
</reference>
<dbReference type="AlphaFoldDB" id="A0A9P8Q993"/>